<comment type="subcellular location">
    <subcellularLocation>
        <location evidence="9">Mitochondrion</location>
    </subcellularLocation>
</comment>
<sequence>MAKETFERSKPHVNVGTIGHTQGVEGPAGLTADTAESTIAGNPPESYELTVDIPATSAPELATVVVPLDEEFFFRLKTGPALSLDFSIDVLPEIVEGTDDVDVSLAILQGEFFVARESATFDPPSITGQGIQWSTLSARNLTGGSFQAVGGRSGSPDFSQPFQFGYALTSETSSTSQHLELGLDNMVVEITTIPEPSSIVLAASLGALALFNRTRGAVDDGGLHTVCEEAKCPNLHDCWGRGTATFMIAGKECTRGCRFCSVETLRAPAPPEIDEPQHLADAVTRMNLDHVVITVVNRDDQPDGGAGHYRKCVEAVHEAAPQVTIELLSSDLAGNWQALADMLNGIPLDVFAHNVECVERLDKVVRDPRASFALSLEMLRRAKELRPDMVTKSSLMVGLGETHEEITEALERLRSVDVDLVTFGQYLAPGRPGERYLPVTRYATPAEFDAWADEARSLGFSGVASGPMVRSSFRAGELLAAARKRGEG</sequence>
<dbReference type="InterPro" id="IPR003698">
    <property type="entry name" value="Lipoyl_synth"/>
</dbReference>
<feature type="binding site" evidence="9">
    <location>
        <position position="227"/>
    </location>
    <ligand>
        <name>[4Fe-4S] cluster</name>
        <dbReference type="ChEBI" id="CHEBI:49883"/>
        <label>1</label>
    </ligand>
</feature>
<dbReference type="NCBIfam" id="NF004019">
    <property type="entry name" value="PRK05481.1"/>
    <property type="match status" value="1"/>
</dbReference>
<evidence type="ECO:0000256" key="10">
    <source>
        <dbReference type="SAM" id="MobiDB-lite"/>
    </source>
</evidence>
<dbReference type="Gene3D" id="3.20.20.70">
    <property type="entry name" value="Aldolase class I"/>
    <property type="match status" value="1"/>
</dbReference>
<feature type="region of interest" description="Disordered" evidence="10">
    <location>
        <begin position="1"/>
        <end position="27"/>
    </location>
</feature>
<dbReference type="NCBIfam" id="TIGR00510">
    <property type="entry name" value="lipA"/>
    <property type="match status" value="1"/>
</dbReference>
<evidence type="ECO:0000256" key="4">
    <source>
        <dbReference type="ARBA" id="ARBA00022723"/>
    </source>
</evidence>
<comment type="cofactor">
    <cofactor evidence="9">
        <name>[4Fe-4S] cluster</name>
        <dbReference type="ChEBI" id="CHEBI:49883"/>
    </cofactor>
    <text evidence="9">Binds 2 [4Fe-4S] clusters per subunit. One cluster is coordinated with 3 cysteines and an exchangeable S-adenosyl-L-methionine.</text>
</comment>
<evidence type="ECO:0000256" key="6">
    <source>
        <dbReference type="ARBA" id="ARBA00023004"/>
    </source>
</evidence>
<dbReference type="Proteomes" id="UP001642464">
    <property type="component" value="Unassembled WGS sequence"/>
</dbReference>
<keyword evidence="7 9" id="KW-0411">Iron-sulfur</keyword>
<dbReference type="SUPFAM" id="SSF102114">
    <property type="entry name" value="Radical SAM enzymes"/>
    <property type="match status" value="1"/>
</dbReference>
<dbReference type="EC" id="2.8.1.8" evidence="9"/>
<evidence type="ECO:0000313" key="13">
    <source>
        <dbReference type="Proteomes" id="UP001642464"/>
    </source>
</evidence>
<dbReference type="PANTHER" id="PTHR10949:SF0">
    <property type="entry name" value="LIPOYL SYNTHASE, MITOCHONDRIAL"/>
    <property type="match status" value="1"/>
</dbReference>
<keyword evidence="1 9" id="KW-0004">4Fe-4S</keyword>
<dbReference type="InterPro" id="IPR058240">
    <property type="entry name" value="rSAM_sf"/>
</dbReference>
<feature type="domain" description="Radical SAM core" evidence="11">
    <location>
        <begin position="238"/>
        <end position="461"/>
    </location>
</feature>
<evidence type="ECO:0000256" key="5">
    <source>
        <dbReference type="ARBA" id="ARBA00022887"/>
    </source>
</evidence>
<evidence type="ECO:0000256" key="3">
    <source>
        <dbReference type="ARBA" id="ARBA00022691"/>
    </source>
</evidence>
<feature type="binding site" evidence="9">
    <location>
        <position position="257"/>
    </location>
    <ligand>
        <name>[4Fe-4S] cluster</name>
        <dbReference type="ChEBI" id="CHEBI:49883"/>
        <label>2</label>
        <note>4Fe-4S-S-AdoMet</note>
    </ligand>
</feature>
<feature type="binding site" evidence="9">
    <location>
        <position position="472"/>
    </location>
    <ligand>
        <name>[4Fe-4S] cluster</name>
        <dbReference type="ChEBI" id="CHEBI:49883"/>
        <label>1</label>
    </ligand>
</feature>
<gene>
    <name evidence="12" type="ORF">SCF082_LOCUS22214</name>
</gene>
<reference evidence="12 13" key="1">
    <citation type="submission" date="2024-02" db="EMBL/GenBank/DDBJ databases">
        <authorList>
            <person name="Chen Y."/>
            <person name="Shah S."/>
            <person name="Dougan E. K."/>
            <person name="Thang M."/>
            <person name="Chan C."/>
        </authorList>
    </citation>
    <scope>NUCLEOTIDE SEQUENCE [LARGE SCALE GENOMIC DNA]</scope>
</reference>
<accession>A0ABP0LEV9</accession>
<comment type="catalytic activity">
    <reaction evidence="8 9">
        <text>[[Fe-S] cluster scaffold protein carrying a second [4Fe-4S](2+) cluster] + N(6)-octanoyl-L-lysyl-[protein] + 2 oxidized [2Fe-2S]-[ferredoxin] + 2 S-adenosyl-L-methionine + 4 H(+) = [[Fe-S] cluster scaffold protein] + N(6)-[(R)-dihydrolipoyl]-L-lysyl-[protein] + 4 Fe(3+) + 2 hydrogen sulfide + 2 5'-deoxyadenosine + 2 L-methionine + 2 reduced [2Fe-2S]-[ferredoxin]</text>
        <dbReference type="Rhea" id="RHEA:16585"/>
        <dbReference type="Rhea" id="RHEA-COMP:9928"/>
        <dbReference type="Rhea" id="RHEA-COMP:10000"/>
        <dbReference type="Rhea" id="RHEA-COMP:10001"/>
        <dbReference type="Rhea" id="RHEA-COMP:10475"/>
        <dbReference type="Rhea" id="RHEA-COMP:14568"/>
        <dbReference type="Rhea" id="RHEA-COMP:14569"/>
        <dbReference type="ChEBI" id="CHEBI:15378"/>
        <dbReference type="ChEBI" id="CHEBI:17319"/>
        <dbReference type="ChEBI" id="CHEBI:29034"/>
        <dbReference type="ChEBI" id="CHEBI:29919"/>
        <dbReference type="ChEBI" id="CHEBI:33722"/>
        <dbReference type="ChEBI" id="CHEBI:33737"/>
        <dbReference type="ChEBI" id="CHEBI:33738"/>
        <dbReference type="ChEBI" id="CHEBI:57844"/>
        <dbReference type="ChEBI" id="CHEBI:59789"/>
        <dbReference type="ChEBI" id="CHEBI:78809"/>
        <dbReference type="ChEBI" id="CHEBI:83100"/>
        <dbReference type="EC" id="2.8.1.8"/>
    </reaction>
</comment>
<evidence type="ECO:0000256" key="8">
    <source>
        <dbReference type="ARBA" id="ARBA00047326"/>
    </source>
</evidence>
<feature type="binding site" evidence="9">
    <location>
        <position position="253"/>
    </location>
    <ligand>
        <name>[4Fe-4S] cluster</name>
        <dbReference type="ChEBI" id="CHEBI:49883"/>
        <label>2</label>
        <note>4Fe-4S-S-AdoMet</note>
    </ligand>
</feature>
<keyword evidence="5" id="KW-0933">Apicoplast</keyword>
<dbReference type="SFLD" id="SFLDS00029">
    <property type="entry name" value="Radical_SAM"/>
    <property type="match status" value="1"/>
</dbReference>
<dbReference type="Pfam" id="PF04055">
    <property type="entry name" value="Radical_SAM"/>
    <property type="match status" value="1"/>
</dbReference>
<proteinExistence type="inferred from homology"/>
<evidence type="ECO:0000256" key="9">
    <source>
        <dbReference type="HAMAP-Rule" id="MF_03123"/>
    </source>
</evidence>
<keyword evidence="13" id="KW-1185">Reference proteome</keyword>
<keyword evidence="3 9" id="KW-0949">S-adenosyl-L-methionine</keyword>
<dbReference type="NCBIfam" id="NF009544">
    <property type="entry name" value="PRK12928.1"/>
    <property type="match status" value="1"/>
</dbReference>
<feature type="binding site" evidence="9">
    <location>
        <position position="238"/>
    </location>
    <ligand>
        <name>[4Fe-4S] cluster</name>
        <dbReference type="ChEBI" id="CHEBI:49883"/>
        <label>1</label>
    </ligand>
</feature>
<comment type="function">
    <text evidence="9">Catalyzes the radical-mediated insertion of two sulfur atoms into the C-6 and C-8 positions of the octanoyl moiety bound to the lipoyl domains of lipoate-dependent enzymes, thereby converting the octanoylated domains into lipoylated derivatives.</text>
</comment>
<feature type="binding site" evidence="9">
    <location>
        <position position="260"/>
    </location>
    <ligand>
        <name>[4Fe-4S] cluster</name>
        <dbReference type="ChEBI" id="CHEBI:49883"/>
        <label>2</label>
        <note>4Fe-4S-S-AdoMet</note>
    </ligand>
</feature>
<dbReference type="InterPro" id="IPR007197">
    <property type="entry name" value="rSAM"/>
</dbReference>
<dbReference type="PROSITE" id="PS51918">
    <property type="entry name" value="RADICAL_SAM"/>
    <property type="match status" value="1"/>
</dbReference>
<dbReference type="CDD" id="cd01335">
    <property type="entry name" value="Radical_SAM"/>
    <property type="match status" value="1"/>
</dbReference>
<keyword evidence="4 9" id="KW-0479">Metal-binding</keyword>
<evidence type="ECO:0000256" key="1">
    <source>
        <dbReference type="ARBA" id="ARBA00022485"/>
    </source>
</evidence>
<comment type="similarity">
    <text evidence="9">Belongs to the radical SAM superfamily. Lipoyl synthase family.</text>
</comment>
<dbReference type="EMBL" id="CAXAMM010015891">
    <property type="protein sequence ID" value="CAK9037523.1"/>
    <property type="molecule type" value="Genomic_DNA"/>
</dbReference>
<dbReference type="HAMAP" id="MF_00206">
    <property type="entry name" value="Lipoyl_synth"/>
    <property type="match status" value="1"/>
</dbReference>
<dbReference type="InterPro" id="IPR013785">
    <property type="entry name" value="Aldolase_TIM"/>
</dbReference>
<keyword evidence="9" id="KW-0496">Mitochondrion</keyword>
<keyword evidence="5" id="KW-0934">Plastid</keyword>
<dbReference type="SMART" id="SM00729">
    <property type="entry name" value="Elp3"/>
    <property type="match status" value="1"/>
</dbReference>
<comment type="pathway">
    <text evidence="9">Protein modification; protein lipoylation via endogenous pathway; protein N(6)-(lipoyl)lysine from octanoyl-[acyl-carrier-protein]: step 2/2.</text>
</comment>
<keyword evidence="2 9" id="KW-0808">Transferase</keyword>
<dbReference type="InterPro" id="IPR006638">
    <property type="entry name" value="Elp3/MiaA/NifB-like_rSAM"/>
</dbReference>
<organism evidence="12 13">
    <name type="scientific">Durusdinium trenchii</name>
    <dbReference type="NCBI Taxonomy" id="1381693"/>
    <lineage>
        <taxon>Eukaryota</taxon>
        <taxon>Sar</taxon>
        <taxon>Alveolata</taxon>
        <taxon>Dinophyceae</taxon>
        <taxon>Suessiales</taxon>
        <taxon>Symbiodiniaceae</taxon>
        <taxon>Durusdinium</taxon>
    </lineage>
</organism>
<keyword evidence="6 9" id="KW-0408">Iron</keyword>
<protein>
    <recommendedName>
        <fullName evidence="9">Lipoyl synthase, mitochondrial</fullName>
        <ecNumber evidence="9">2.8.1.8</ecNumber>
    </recommendedName>
    <alternativeName>
        <fullName evidence="9">Lipoate synthase</fullName>
        <shortName evidence="9">LS</shortName>
        <shortName evidence="9">Lip-syn</shortName>
    </alternativeName>
    <alternativeName>
        <fullName evidence="9">Lipoic acid synthase</fullName>
    </alternativeName>
</protein>
<evidence type="ECO:0000313" key="12">
    <source>
        <dbReference type="EMBL" id="CAK9037523.1"/>
    </source>
</evidence>
<feature type="compositionally biased region" description="Basic and acidic residues" evidence="10">
    <location>
        <begin position="1"/>
        <end position="10"/>
    </location>
</feature>
<feature type="binding site" evidence="9">
    <location>
        <position position="232"/>
    </location>
    <ligand>
        <name>[4Fe-4S] cluster</name>
        <dbReference type="ChEBI" id="CHEBI:49883"/>
        <label>1</label>
    </ligand>
</feature>
<comment type="caution">
    <text evidence="12">The sequence shown here is derived from an EMBL/GenBank/DDBJ whole genome shotgun (WGS) entry which is preliminary data.</text>
</comment>
<evidence type="ECO:0000256" key="7">
    <source>
        <dbReference type="ARBA" id="ARBA00023014"/>
    </source>
</evidence>
<evidence type="ECO:0000259" key="11">
    <source>
        <dbReference type="PROSITE" id="PS51918"/>
    </source>
</evidence>
<name>A0ABP0LEV9_9DINO</name>
<dbReference type="PANTHER" id="PTHR10949">
    <property type="entry name" value="LIPOYL SYNTHASE"/>
    <property type="match status" value="1"/>
</dbReference>
<evidence type="ECO:0000256" key="2">
    <source>
        <dbReference type="ARBA" id="ARBA00022679"/>
    </source>
</evidence>